<comment type="similarity">
    <text evidence="1">Belongs to the RelE toxin family.</text>
</comment>
<name>A0A369BGU4_9FIRM</name>
<dbReference type="EMBL" id="QPJT01000004">
    <property type="protein sequence ID" value="RCX18904.1"/>
    <property type="molecule type" value="Genomic_DNA"/>
</dbReference>
<gene>
    <name evidence="3" type="ORF">DFR58_104175</name>
</gene>
<evidence type="ECO:0000256" key="2">
    <source>
        <dbReference type="ARBA" id="ARBA00022649"/>
    </source>
</evidence>
<dbReference type="Proteomes" id="UP000253034">
    <property type="component" value="Unassembled WGS sequence"/>
</dbReference>
<keyword evidence="2" id="KW-1277">Toxin-antitoxin system</keyword>
<dbReference type="AlphaFoldDB" id="A0A369BGU4"/>
<keyword evidence="4" id="KW-1185">Reference proteome</keyword>
<dbReference type="PANTHER" id="PTHR33755:SF6">
    <property type="entry name" value="PLASMID STABILIZATION SYSTEM PROTEIN"/>
    <property type="match status" value="1"/>
</dbReference>
<dbReference type="InterPro" id="IPR051803">
    <property type="entry name" value="TA_system_RelE-like_toxin"/>
</dbReference>
<organism evidence="3 4">
    <name type="scientific">Anaerobacterium chartisolvens</name>
    <dbReference type="NCBI Taxonomy" id="1297424"/>
    <lineage>
        <taxon>Bacteria</taxon>
        <taxon>Bacillati</taxon>
        <taxon>Bacillota</taxon>
        <taxon>Clostridia</taxon>
        <taxon>Eubacteriales</taxon>
        <taxon>Oscillospiraceae</taxon>
        <taxon>Anaerobacterium</taxon>
    </lineage>
</organism>
<dbReference type="Gene3D" id="3.30.2310.20">
    <property type="entry name" value="RelE-like"/>
    <property type="match status" value="1"/>
</dbReference>
<reference evidence="3 4" key="1">
    <citation type="submission" date="2018-07" db="EMBL/GenBank/DDBJ databases">
        <title>Genomic Encyclopedia of Type Strains, Phase IV (KMG-IV): sequencing the most valuable type-strain genomes for metagenomic binning, comparative biology and taxonomic classification.</title>
        <authorList>
            <person name="Goeker M."/>
        </authorList>
    </citation>
    <scope>NUCLEOTIDE SEQUENCE [LARGE SCALE GENOMIC DNA]</scope>
    <source>
        <strain evidence="3 4">DSM 27016</strain>
    </source>
</reference>
<evidence type="ECO:0000256" key="1">
    <source>
        <dbReference type="ARBA" id="ARBA00006226"/>
    </source>
</evidence>
<dbReference type="InterPro" id="IPR035093">
    <property type="entry name" value="RelE/ParE_toxin_dom_sf"/>
</dbReference>
<sequence>MQEYNLDILAPAWAELEEIADYHLIMVGPVSAKNITDQILTSLERLKTYPLSGVAVQDNELNLLGYRFVASGKYVCIYRVIGDTVFVYHIVHGSRDYPRLFRS</sequence>
<evidence type="ECO:0000313" key="4">
    <source>
        <dbReference type="Proteomes" id="UP000253034"/>
    </source>
</evidence>
<comment type="caution">
    <text evidence="3">The sequence shown here is derived from an EMBL/GenBank/DDBJ whole genome shotgun (WGS) entry which is preliminary data.</text>
</comment>
<dbReference type="OrthoDB" id="361440at2"/>
<dbReference type="RefSeq" id="WP_114296749.1">
    <property type="nucleotide sequence ID" value="NZ_QPJT01000004.1"/>
</dbReference>
<accession>A0A369BGU4</accession>
<dbReference type="Pfam" id="PF05016">
    <property type="entry name" value="ParE_toxin"/>
    <property type="match status" value="1"/>
</dbReference>
<proteinExistence type="inferred from homology"/>
<dbReference type="PANTHER" id="PTHR33755">
    <property type="entry name" value="TOXIN PARE1-RELATED"/>
    <property type="match status" value="1"/>
</dbReference>
<dbReference type="InterPro" id="IPR007712">
    <property type="entry name" value="RelE/ParE_toxin"/>
</dbReference>
<evidence type="ECO:0000313" key="3">
    <source>
        <dbReference type="EMBL" id="RCX18904.1"/>
    </source>
</evidence>
<protein>
    <submittedName>
        <fullName evidence="3">Plasmid stabilization system protein ParE</fullName>
    </submittedName>
</protein>